<dbReference type="InParanoid" id="A0A177CVH3"/>
<evidence type="ECO:0000313" key="1">
    <source>
        <dbReference type="EMBL" id="OAG10787.1"/>
    </source>
</evidence>
<reference evidence="1 2" key="1">
    <citation type="submission" date="2016-05" db="EMBL/GenBank/DDBJ databases">
        <title>Comparative analysis of secretome profiles of manganese(II)-oxidizing ascomycete fungi.</title>
        <authorList>
            <consortium name="DOE Joint Genome Institute"/>
            <person name="Zeiner C.A."/>
            <person name="Purvine S.O."/>
            <person name="Zink E.M."/>
            <person name="Wu S."/>
            <person name="Pasa-Tolic L."/>
            <person name="Chaput D.L."/>
            <person name="Haridas S."/>
            <person name="Grigoriev I.V."/>
            <person name="Santelli C.M."/>
            <person name="Hansel C.M."/>
        </authorList>
    </citation>
    <scope>NUCLEOTIDE SEQUENCE [LARGE SCALE GENOMIC DNA]</scope>
    <source>
        <strain evidence="1 2">AP3s5-JAC2a</strain>
    </source>
</reference>
<organism evidence="1 2">
    <name type="scientific">Paraphaeosphaeria sporulosa</name>
    <dbReference type="NCBI Taxonomy" id="1460663"/>
    <lineage>
        <taxon>Eukaryota</taxon>
        <taxon>Fungi</taxon>
        <taxon>Dikarya</taxon>
        <taxon>Ascomycota</taxon>
        <taxon>Pezizomycotina</taxon>
        <taxon>Dothideomycetes</taxon>
        <taxon>Pleosporomycetidae</taxon>
        <taxon>Pleosporales</taxon>
        <taxon>Massarineae</taxon>
        <taxon>Didymosphaeriaceae</taxon>
        <taxon>Paraphaeosphaeria</taxon>
    </lineage>
</organism>
<proteinExistence type="predicted"/>
<protein>
    <submittedName>
        <fullName evidence="1">Uncharacterized protein</fullName>
    </submittedName>
</protein>
<dbReference type="Proteomes" id="UP000077069">
    <property type="component" value="Unassembled WGS sequence"/>
</dbReference>
<dbReference type="RefSeq" id="XP_018041152.1">
    <property type="nucleotide sequence ID" value="XM_018186521.1"/>
</dbReference>
<keyword evidence="2" id="KW-1185">Reference proteome</keyword>
<dbReference type="AlphaFoldDB" id="A0A177CVH3"/>
<sequence length="200" mass="22080">MHASPASESRLLGYRNAIPFARPGTLRATIANVNIPLSARHPMRKQPRLRRTDKFARNDLQSPTHHHLRAIRTLPLGCTAPAHVLLAMVHARGVKDGGCLRRIGPRLSAARHCVRRGGLHHTRNGAAARYASWCLPIAILDDYGSLNLFDSSDKRAILAHGDLPAMYACPATHIKSPRPSRKRSSLGWPRRGQACGRVLR</sequence>
<name>A0A177CVH3_9PLEO</name>
<dbReference type="EMBL" id="KV441549">
    <property type="protein sequence ID" value="OAG10787.1"/>
    <property type="molecule type" value="Genomic_DNA"/>
</dbReference>
<gene>
    <name evidence="1" type="ORF">CC84DRAFT_495544</name>
</gene>
<dbReference type="GeneID" id="28770007"/>
<accession>A0A177CVH3</accession>
<evidence type="ECO:0000313" key="2">
    <source>
        <dbReference type="Proteomes" id="UP000077069"/>
    </source>
</evidence>